<dbReference type="PROSITE" id="PS50949">
    <property type="entry name" value="HTH_GNTR"/>
    <property type="match status" value="1"/>
</dbReference>
<reference evidence="5 6" key="1">
    <citation type="submission" date="2016-10" db="EMBL/GenBank/DDBJ databases">
        <title>Complete genome sequences of three Cupriavidus strains isolated from various Malaysian environments.</title>
        <authorList>
            <person name="Abdullah A.A.-A."/>
            <person name="Shafie N.A.H."/>
            <person name="Lau N.S."/>
        </authorList>
    </citation>
    <scope>NUCLEOTIDE SEQUENCE [LARGE SCALE GENOMIC DNA]</scope>
    <source>
        <strain evidence="5 6">USMAA1020</strain>
    </source>
</reference>
<dbReference type="InterPro" id="IPR008920">
    <property type="entry name" value="TF_FadR/GntR_C"/>
</dbReference>
<dbReference type="InterPro" id="IPR000524">
    <property type="entry name" value="Tscrpt_reg_HTH_GntR"/>
</dbReference>
<keyword evidence="1" id="KW-0805">Transcription regulation</keyword>
<dbReference type="SMART" id="SM00345">
    <property type="entry name" value="HTH_GNTR"/>
    <property type="match status" value="1"/>
</dbReference>
<dbReference type="InterPro" id="IPR036388">
    <property type="entry name" value="WH-like_DNA-bd_sf"/>
</dbReference>
<dbReference type="Pfam" id="PF07729">
    <property type="entry name" value="FCD"/>
    <property type="match status" value="1"/>
</dbReference>
<dbReference type="Gene3D" id="1.10.10.10">
    <property type="entry name" value="Winged helix-like DNA-binding domain superfamily/Winged helix DNA-binding domain"/>
    <property type="match status" value="1"/>
</dbReference>
<dbReference type="Pfam" id="PF00392">
    <property type="entry name" value="GntR"/>
    <property type="match status" value="1"/>
</dbReference>
<dbReference type="CDD" id="cd07377">
    <property type="entry name" value="WHTH_GntR"/>
    <property type="match status" value="1"/>
</dbReference>
<evidence type="ECO:0000313" key="5">
    <source>
        <dbReference type="EMBL" id="AOZ10758.1"/>
    </source>
</evidence>
<evidence type="ECO:0000256" key="1">
    <source>
        <dbReference type="ARBA" id="ARBA00023015"/>
    </source>
</evidence>
<dbReference type="PANTHER" id="PTHR43537">
    <property type="entry name" value="TRANSCRIPTIONAL REGULATOR, GNTR FAMILY"/>
    <property type="match status" value="1"/>
</dbReference>
<dbReference type="SUPFAM" id="SSF46785">
    <property type="entry name" value="Winged helix' DNA-binding domain"/>
    <property type="match status" value="1"/>
</dbReference>
<evidence type="ECO:0000259" key="4">
    <source>
        <dbReference type="PROSITE" id="PS50949"/>
    </source>
</evidence>
<dbReference type="PRINTS" id="PR00035">
    <property type="entry name" value="HTHGNTR"/>
</dbReference>
<evidence type="ECO:0000313" key="6">
    <source>
        <dbReference type="Proteomes" id="UP000177515"/>
    </source>
</evidence>
<dbReference type="EMBL" id="CP017755">
    <property type="protein sequence ID" value="AOZ10758.1"/>
    <property type="molecule type" value="Genomic_DNA"/>
</dbReference>
<dbReference type="SUPFAM" id="SSF48008">
    <property type="entry name" value="GntR ligand-binding domain-like"/>
    <property type="match status" value="1"/>
</dbReference>
<feature type="domain" description="HTH gntR-type" evidence="4">
    <location>
        <begin position="14"/>
        <end position="81"/>
    </location>
</feature>
<keyword evidence="3" id="KW-0804">Transcription</keyword>
<dbReference type="InterPro" id="IPR011711">
    <property type="entry name" value="GntR_C"/>
</dbReference>
<evidence type="ECO:0000256" key="3">
    <source>
        <dbReference type="ARBA" id="ARBA00023163"/>
    </source>
</evidence>
<evidence type="ECO:0000256" key="2">
    <source>
        <dbReference type="ARBA" id="ARBA00023125"/>
    </source>
</evidence>
<keyword evidence="2" id="KW-0238">DNA-binding</keyword>
<dbReference type="PANTHER" id="PTHR43537:SF24">
    <property type="entry name" value="GLUCONATE OPERON TRANSCRIPTIONAL REPRESSOR"/>
    <property type="match status" value="1"/>
</dbReference>
<organism evidence="5 6">
    <name type="scientific">Cupriavidus malaysiensis</name>
    <dbReference type="NCBI Taxonomy" id="367825"/>
    <lineage>
        <taxon>Bacteria</taxon>
        <taxon>Pseudomonadati</taxon>
        <taxon>Pseudomonadota</taxon>
        <taxon>Betaproteobacteria</taxon>
        <taxon>Burkholderiales</taxon>
        <taxon>Burkholderiaceae</taxon>
        <taxon>Cupriavidus</taxon>
    </lineage>
</organism>
<proteinExistence type="predicted"/>
<protein>
    <submittedName>
        <fullName evidence="5">GntR family transcriptional regulator</fullName>
    </submittedName>
</protein>
<dbReference type="InterPro" id="IPR036390">
    <property type="entry name" value="WH_DNA-bd_sf"/>
</dbReference>
<dbReference type="Proteomes" id="UP000177515">
    <property type="component" value="Chromosome 2"/>
</dbReference>
<name>A0ABN4TUR4_9BURK</name>
<keyword evidence="6" id="KW-1185">Reference proteome</keyword>
<dbReference type="Gene3D" id="1.20.120.530">
    <property type="entry name" value="GntR ligand-binding domain-like"/>
    <property type="match status" value="1"/>
</dbReference>
<dbReference type="SMART" id="SM00895">
    <property type="entry name" value="FCD"/>
    <property type="match status" value="1"/>
</dbReference>
<sequence>MDAQPDDDAGLRTIPLFAQVAELLRRRIVAGIYTQGTRLVEGRLSAELGVSRVPVREALHALATEGLVELSPRRSASVTRVPDAIGRELVEVRATLEGLNARLAAQRRDPALGARLEAVQREGRLAAADGRTEALLRLNASFHELLASTAANSVLREMVRSLRERTFLMFAPVDAARARQNWEEHARILQAVIDGDADLAALLASRHVYSAHAAMSRRGAGAGGAAPG</sequence>
<accession>A0ABN4TUR4</accession>
<gene>
    <name evidence="5" type="ORF">BKK80_24345</name>
</gene>